<dbReference type="InterPro" id="IPR047661">
    <property type="entry name" value="IstB"/>
</dbReference>
<dbReference type="PIRSF" id="PIRSF003073">
    <property type="entry name" value="DNAC_TnpB_IstB"/>
    <property type="match status" value="1"/>
</dbReference>
<dbReference type="RefSeq" id="WP_188746277.1">
    <property type="nucleotide sequence ID" value="NZ_BMIJ01000002.1"/>
</dbReference>
<dbReference type="GO" id="GO:0005524">
    <property type="term" value="F:ATP binding"/>
    <property type="evidence" value="ECO:0007669"/>
    <property type="project" value="UniProtKB-KW"/>
</dbReference>
<dbReference type="NCBIfam" id="NF038214">
    <property type="entry name" value="IS21_help_AAA"/>
    <property type="match status" value="1"/>
</dbReference>
<dbReference type="PANTHER" id="PTHR30050">
    <property type="entry name" value="CHROMOSOMAL REPLICATION INITIATOR PROTEIN DNAA"/>
    <property type="match status" value="1"/>
</dbReference>
<evidence type="ECO:0000256" key="1">
    <source>
        <dbReference type="ARBA" id="ARBA00008059"/>
    </source>
</evidence>
<sequence length="245" mass="27705">MQITEIHARLKALKLFGMASRCDELLHKPERHTPPPEVWLRHLIEAEETDRKARSIRYQMGIAKFPLARDLDGFNFDEALVEQGQIEALYQGQFMAQAHNLLLVGGTGTGKTHLAIAIGRHAVRQGKRVRFFSVVDLVNQLELEKAAGRSGQIANRLLNVDAVILDELGYLPFAASGGALLFHLISKLYERTSLILTTNLDFGEWVQVFGDEKMTTAMLDRITHHCEIIETGNESYRFRKRLQKG</sequence>
<dbReference type="Proteomes" id="UP000629025">
    <property type="component" value="Unassembled WGS sequence"/>
</dbReference>
<dbReference type="SUPFAM" id="SSF52540">
    <property type="entry name" value="P-loop containing nucleoside triphosphate hydrolases"/>
    <property type="match status" value="1"/>
</dbReference>
<reference evidence="6" key="1">
    <citation type="journal article" date="2019" name="Int. J. Syst. Evol. Microbiol.">
        <title>The Global Catalogue of Microorganisms (GCM) 10K type strain sequencing project: providing services to taxonomists for standard genome sequencing and annotation.</title>
        <authorList>
            <consortium name="The Broad Institute Genomics Platform"/>
            <consortium name="The Broad Institute Genome Sequencing Center for Infectious Disease"/>
            <person name="Wu L."/>
            <person name="Ma J."/>
        </authorList>
    </citation>
    <scope>NUCLEOTIDE SEQUENCE [LARGE SCALE GENOMIC DNA]</scope>
    <source>
        <strain evidence="6">CGMCC 1.15341</strain>
    </source>
</reference>
<feature type="domain" description="AAA+ ATPase" evidence="4">
    <location>
        <begin position="97"/>
        <end position="230"/>
    </location>
</feature>
<keyword evidence="3 5" id="KW-0067">ATP-binding</keyword>
<dbReference type="InterPro" id="IPR002611">
    <property type="entry name" value="IstB_ATP-bd"/>
</dbReference>
<dbReference type="InterPro" id="IPR028350">
    <property type="entry name" value="DNAC/IstB-like"/>
</dbReference>
<dbReference type="Pfam" id="PF01695">
    <property type="entry name" value="IstB_IS21"/>
    <property type="match status" value="1"/>
</dbReference>
<dbReference type="PANTHER" id="PTHR30050:SF4">
    <property type="entry name" value="ATP-BINDING PROTEIN RV3427C IN INSERTION SEQUENCE-RELATED"/>
    <property type="match status" value="1"/>
</dbReference>
<dbReference type="InterPro" id="IPR027417">
    <property type="entry name" value="P-loop_NTPase"/>
</dbReference>
<name>A0ABQ1K864_9GAMM</name>
<comment type="caution">
    <text evidence="5">The sequence shown here is derived from an EMBL/GenBank/DDBJ whole genome shotgun (WGS) entry which is preliminary data.</text>
</comment>
<evidence type="ECO:0000259" key="4">
    <source>
        <dbReference type="SMART" id="SM00382"/>
    </source>
</evidence>
<dbReference type="SMART" id="SM00382">
    <property type="entry name" value="AAA"/>
    <property type="match status" value="1"/>
</dbReference>
<dbReference type="CDD" id="cd00009">
    <property type="entry name" value="AAA"/>
    <property type="match status" value="1"/>
</dbReference>
<comment type="similarity">
    <text evidence="1">Belongs to the IS21/IS1162 putative ATP-binding protein family.</text>
</comment>
<evidence type="ECO:0000256" key="2">
    <source>
        <dbReference type="ARBA" id="ARBA00022741"/>
    </source>
</evidence>
<evidence type="ECO:0000313" key="5">
    <source>
        <dbReference type="EMBL" id="GGB87555.1"/>
    </source>
</evidence>
<organism evidence="5 6">
    <name type="scientific">Marinobacterium zhoushanense</name>
    <dbReference type="NCBI Taxonomy" id="1679163"/>
    <lineage>
        <taxon>Bacteria</taxon>
        <taxon>Pseudomonadati</taxon>
        <taxon>Pseudomonadota</taxon>
        <taxon>Gammaproteobacteria</taxon>
        <taxon>Oceanospirillales</taxon>
        <taxon>Oceanospirillaceae</taxon>
        <taxon>Marinobacterium</taxon>
    </lineage>
</organism>
<dbReference type="InterPro" id="IPR003593">
    <property type="entry name" value="AAA+_ATPase"/>
</dbReference>
<evidence type="ECO:0000256" key="3">
    <source>
        <dbReference type="ARBA" id="ARBA00022840"/>
    </source>
</evidence>
<evidence type="ECO:0000313" key="6">
    <source>
        <dbReference type="Proteomes" id="UP000629025"/>
    </source>
</evidence>
<keyword evidence="6" id="KW-1185">Reference proteome</keyword>
<protein>
    <submittedName>
        <fullName evidence="5">ATP-binding protein</fullName>
    </submittedName>
</protein>
<dbReference type="EMBL" id="BMIJ01000002">
    <property type="protein sequence ID" value="GGB87555.1"/>
    <property type="molecule type" value="Genomic_DNA"/>
</dbReference>
<accession>A0ABQ1K864</accession>
<keyword evidence="2" id="KW-0547">Nucleotide-binding</keyword>
<proteinExistence type="inferred from homology"/>
<gene>
    <name evidence="5" type="primary">istB</name>
    <name evidence="5" type="ORF">GCM10011352_11890</name>
</gene>
<dbReference type="Gene3D" id="3.40.50.300">
    <property type="entry name" value="P-loop containing nucleotide triphosphate hydrolases"/>
    <property type="match status" value="1"/>
</dbReference>